<dbReference type="EMBL" id="JAGQLM010000162">
    <property type="protein sequence ID" value="MCA9375381.1"/>
    <property type="molecule type" value="Genomic_DNA"/>
</dbReference>
<comment type="catalytic activity">
    <reaction evidence="1 12 13">
        <text>Endonucleolytic cleavage to 5'-phosphomonoester.</text>
        <dbReference type="EC" id="3.1.26.4"/>
    </reaction>
</comment>
<keyword evidence="9 12" id="KW-0255">Endonuclease</keyword>
<dbReference type="GO" id="GO:0004523">
    <property type="term" value="F:RNA-DNA hybrid ribonuclease activity"/>
    <property type="evidence" value="ECO:0007669"/>
    <property type="project" value="UniProtKB-UniRule"/>
</dbReference>
<evidence type="ECO:0000256" key="1">
    <source>
        <dbReference type="ARBA" id="ARBA00000077"/>
    </source>
</evidence>
<comment type="cofactor">
    <cofactor evidence="2">
        <name>Mg(2+)</name>
        <dbReference type="ChEBI" id="CHEBI:18420"/>
    </cofactor>
</comment>
<keyword evidence="6" id="KW-0963">Cytoplasm</keyword>
<dbReference type="GO" id="GO:0003723">
    <property type="term" value="F:RNA binding"/>
    <property type="evidence" value="ECO:0007669"/>
    <property type="project" value="UniProtKB-UniRule"/>
</dbReference>
<dbReference type="GO" id="GO:0043137">
    <property type="term" value="P:DNA replication, removal of RNA primer"/>
    <property type="evidence" value="ECO:0007669"/>
    <property type="project" value="TreeGrafter"/>
</dbReference>
<dbReference type="Gene3D" id="3.30.420.10">
    <property type="entry name" value="Ribonuclease H-like superfamily/Ribonuclease H"/>
    <property type="match status" value="1"/>
</dbReference>
<evidence type="ECO:0000259" key="14">
    <source>
        <dbReference type="PROSITE" id="PS51975"/>
    </source>
</evidence>
<reference evidence="15" key="1">
    <citation type="submission" date="2020-04" db="EMBL/GenBank/DDBJ databases">
        <authorList>
            <person name="Zhang T."/>
        </authorList>
    </citation>
    <scope>NUCLEOTIDE SEQUENCE</scope>
    <source>
        <strain evidence="15">HKST-UBA16</strain>
    </source>
</reference>
<comment type="caution">
    <text evidence="15">The sequence shown here is derived from an EMBL/GenBank/DDBJ whole genome shotgun (WGS) entry which is preliminary data.</text>
</comment>
<feature type="domain" description="RNase H type-2" evidence="14">
    <location>
        <begin position="81"/>
        <end position="290"/>
    </location>
</feature>
<evidence type="ECO:0000256" key="7">
    <source>
        <dbReference type="ARBA" id="ARBA00022722"/>
    </source>
</evidence>
<dbReference type="Proteomes" id="UP000748332">
    <property type="component" value="Unassembled WGS sequence"/>
</dbReference>
<gene>
    <name evidence="15" type="primary">rnhC</name>
    <name evidence="15" type="ORF">KC622_03555</name>
</gene>
<organism evidence="15 16">
    <name type="scientific">Candidatus Dojkabacteria bacterium</name>
    <dbReference type="NCBI Taxonomy" id="2099670"/>
    <lineage>
        <taxon>Bacteria</taxon>
        <taxon>Candidatus Dojkabacteria</taxon>
    </lineage>
</organism>
<keyword evidence="8 12" id="KW-0479">Metal-binding</keyword>
<sequence>MTHSCSVDKNQWDELHTKLIEAGLKDIPSSSEYEEWRMKSFATAILYKSGKLVVQGQDISKLVEVVDRVLNENSSSGVSILNEIGADEVGKGDYFGPLVVSAVYVNSSQAKIIKKIGAVDSKKLSDRDIGLIASKIKKIVQFKTQVITPEEYNKRYSEVKNVSILLAEAHADNVLSLIRSIRKPIDRVVIDQFSSMKSRLNNAFGQRLGNVELVQLHRAESEVSVAAASVLARAEFITQMDIMSKKYAMNFPKGAAHVVGFARDFVQKYSADELKKVAKITFRTTKEVLS</sequence>
<evidence type="ECO:0000256" key="6">
    <source>
        <dbReference type="ARBA" id="ARBA00022490"/>
    </source>
</evidence>
<keyword evidence="11" id="KW-0460">Magnesium</keyword>
<dbReference type="SUPFAM" id="SSF53098">
    <property type="entry name" value="Ribonuclease H-like"/>
    <property type="match status" value="1"/>
</dbReference>
<reference evidence="15" key="2">
    <citation type="journal article" date="2021" name="Microbiome">
        <title>Successional dynamics and alternative stable states in a saline activated sludge microbial community over 9 years.</title>
        <authorList>
            <person name="Wang Y."/>
            <person name="Ye J."/>
            <person name="Ju F."/>
            <person name="Liu L."/>
            <person name="Boyd J.A."/>
            <person name="Deng Y."/>
            <person name="Parks D.H."/>
            <person name="Jiang X."/>
            <person name="Yin X."/>
            <person name="Woodcroft B.J."/>
            <person name="Tyson G.W."/>
            <person name="Hugenholtz P."/>
            <person name="Polz M.F."/>
            <person name="Zhang T."/>
        </authorList>
    </citation>
    <scope>NUCLEOTIDE SEQUENCE</scope>
    <source>
        <strain evidence="15">HKST-UBA16</strain>
    </source>
</reference>
<comment type="subcellular location">
    <subcellularLocation>
        <location evidence="4">Cytoplasm</location>
    </subcellularLocation>
</comment>
<dbReference type="PANTHER" id="PTHR10954">
    <property type="entry name" value="RIBONUCLEASE H2 SUBUNIT A"/>
    <property type="match status" value="1"/>
</dbReference>
<dbReference type="EC" id="3.1.26.4" evidence="13"/>
<evidence type="ECO:0000256" key="13">
    <source>
        <dbReference type="RuleBase" id="RU003515"/>
    </source>
</evidence>
<keyword evidence="10 12" id="KW-0378">Hydrolase</keyword>
<dbReference type="InterPro" id="IPR004641">
    <property type="entry name" value="RNase_HIII"/>
</dbReference>
<dbReference type="Gene3D" id="3.30.310.10">
    <property type="entry name" value="TATA-Binding Protein"/>
    <property type="match status" value="1"/>
</dbReference>
<dbReference type="GO" id="GO:0032299">
    <property type="term" value="C:ribonuclease H2 complex"/>
    <property type="evidence" value="ECO:0007669"/>
    <property type="project" value="TreeGrafter"/>
</dbReference>
<comment type="similarity">
    <text evidence="5">Belongs to the RNase HII family. RnhC subfamily.</text>
</comment>
<feature type="binding site" evidence="12">
    <location>
        <position position="87"/>
    </location>
    <ligand>
        <name>a divalent metal cation</name>
        <dbReference type="ChEBI" id="CHEBI:60240"/>
    </ligand>
</feature>
<feature type="binding site" evidence="12">
    <location>
        <position position="88"/>
    </location>
    <ligand>
        <name>a divalent metal cation</name>
        <dbReference type="ChEBI" id="CHEBI:60240"/>
    </ligand>
</feature>
<evidence type="ECO:0000313" key="15">
    <source>
        <dbReference type="EMBL" id="MCA9375381.1"/>
    </source>
</evidence>
<dbReference type="NCBIfam" id="TIGR00716">
    <property type="entry name" value="rnhC"/>
    <property type="match status" value="1"/>
</dbReference>
<name>A0A955HZU4_9BACT</name>
<evidence type="ECO:0000256" key="8">
    <source>
        <dbReference type="ARBA" id="ARBA00022723"/>
    </source>
</evidence>
<evidence type="ECO:0000256" key="3">
    <source>
        <dbReference type="ARBA" id="ARBA00004065"/>
    </source>
</evidence>
<accession>A0A955HZU4</accession>
<dbReference type="GO" id="GO:0046872">
    <property type="term" value="F:metal ion binding"/>
    <property type="evidence" value="ECO:0007669"/>
    <property type="project" value="UniProtKB-KW"/>
</dbReference>
<dbReference type="InterPro" id="IPR012295">
    <property type="entry name" value="TBP_dom_sf"/>
</dbReference>
<dbReference type="PANTHER" id="PTHR10954:SF23">
    <property type="entry name" value="RIBONUCLEASE"/>
    <property type="match status" value="1"/>
</dbReference>
<dbReference type="PROSITE" id="PS51975">
    <property type="entry name" value="RNASE_H_2"/>
    <property type="match status" value="1"/>
</dbReference>
<dbReference type="InterPro" id="IPR036397">
    <property type="entry name" value="RNaseH_sf"/>
</dbReference>
<evidence type="ECO:0000256" key="12">
    <source>
        <dbReference type="PROSITE-ProRule" id="PRU01319"/>
    </source>
</evidence>
<evidence type="ECO:0000256" key="9">
    <source>
        <dbReference type="ARBA" id="ARBA00022759"/>
    </source>
</evidence>
<proteinExistence type="inferred from homology"/>
<dbReference type="GO" id="GO:0006298">
    <property type="term" value="P:mismatch repair"/>
    <property type="evidence" value="ECO:0007669"/>
    <property type="project" value="TreeGrafter"/>
</dbReference>
<evidence type="ECO:0000256" key="5">
    <source>
        <dbReference type="ARBA" id="ARBA00008378"/>
    </source>
</evidence>
<dbReference type="InterPro" id="IPR024567">
    <property type="entry name" value="RNase_HII/HIII_dom"/>
</dbReference>
<comment type="cofactor">
    <cofactor evidence="12">
        <name>Mn(2+)</name>
        <dbReference type="ChEBI" id="CHEBI:29035"/>
    </cofactor>
    <cofactor evidence="12">
        <name>Mg(2+)</name>
        <dbReference type="ChEBI" id="CHEBI:18420"/>
    </cofactor>
    <text evidence="12">Manganese or magnesium. Binds 1 divalent metal ion per monomer in the absence of substrate. May bind a second metal ion after substrate binding.</text>
</comment>
<evidence type="ECO:0000256" key="2">
    <source>
        <dbReference type="ARBA" id="ARBA00001946"/>
    </source>
</evidence>
<comment type="function">
    <text evidence="3 13">Endonuclease that specifically degrades the RNA of RNA-DNA hybrids.</text>
</comment>
<dbReference type="GO" id="GO:0005737">
    <property type="term" value="C:cytoplasm"/>
    <property type="evidence" value="ECO:0007669"/>
    <property type="project" value="UniProtKB-SubCell"/>
</dbReference>
<dbReference type="Pfam" id="PF01351">
    <property type="entry name" value="RNase_HII"/>
    <property type="match status" value="1"/>
</dbReference>
<evidence type="ECO:0000256" key="4">
    <source>
        <dbReference type="ARBA" id="ARBA00004496"/>
    </source>
</evidence>
<evidence type="ECO:0000256" key="10">
    <source>
        <dbReference type="ARBA" id="ARBA00022801"/>
    </source>
</evidence>
<evidence type="ECO:0000313" key="16">
    <source>
        <dbReference type="Proteomes" id="UP000748332"/>
    </source>
</evidence>
<feature type="binding site" evidence="12">
    <location>
        <position position="191"/>
    </location>
    <ligand>
        <name>a divalent metal cation</name>
        <dbReference type="ChEBI" id="CHEBI:60240"/>
    </ligand>
</feature>
<dbReference type="InterPro" id="IPR012337">
    <property type="entry name" value="RNaseH-like_sf"/>
</dbReference>
<dbReference type="InterPro" id="IPR001352">
    <property type="entry name" value="RNase_HII/HIII"/>
</dbReference>
<protein>
    <recommendedName>
        <fullName evidence="13">Ribonuclease</fullName>
        <ecNumber evidence="13">3.1.26.4</ecNumber>
    </recommendedName>
</protein>
<evidence type="ECO:0000256" key="11">
    <source>
        <dbReference type="ARBA" id="ARBA00022842"/>
    </source>
</evidence>
<dbReference type="CDD" id="cd06590">
    <property type="entry name" value="RNase_HII_bacteria_HIII_like"/>
    <property type="match status" value="1"/>
</dbReference>
<keyword evidence="7 12" id="KW-0540">Nuclease</keyword>
<dbReference type="AlphaFoldDB" id="A0A955HZU4"/>